<dbReference type="SUPFAM" id="SSF55874">
    <property type="entry name" value="ATPase domain of HSP90 chaperone/DNA topoisomerase II/histidine kinase"/>
    <property type="match status" value="1"/>
</dbReference>
<dbReference type="EMBL" id="CAMAPF010001048">
    <property type="protein sequence ID" value="CAH9143077.1"/>
    <property type="molecule type" value="Genomic_DNA"/>
</dbReference>
<sequence>MNGSHFLKTLGHTHSDWVFGTIAELVDNSRDAKATKLSVSLEYLKSVGEEIPMLSFVDDGCGMNHEEVLKMISFGPPKRKEYDTGHIGIGRFGISFKIGAMALGRDALVLTQTTKSRSLAFLSQTLNEGKIVNNREDGEMIFTKQCLMQLGNGSHHLSSFFVGDQLGGPLLSSNGVSPATDFYEATSTPGQC</sequence>
<dbReference type="InterPro" id="IPR036890">
    <property type="entry name" value="HATPase_C_sf"/>
</dbReference>
<dbReference type="PANTHER" id="PTHR23336">
    <property type="entry name" value="ZINC FINGER CW-TYPE COILED-COIL DOMAIN PROTEIN 3"/>
    <property type="match status" value="1"/>
</dbReference>
<dbReference type="Proteomes" id="UP001152523">
    <property type="component" value="Unassembled WGS sequence"/>
</dbReference>
<dbReference type="Pfam" id="PF13589">
    <property type="entry name" value="HATPase_c_3"/>
    <property type="match status" value="1"/>
</dbReference>
<dbReference type="GO" id="GO:0016887">
    <property type="term" value="F:ATP hydrolysis activity"/>
    <property type="evidence" value="ECO:0007669"/>
    <property type="project" value="InterPro"/>
</dbReference>
<organism evidence="1 2">
    <name type="scientific">Cuscuta epithymum</name>
    <dbReference type="NCBI Taxonomy" id="186058"/>
    <lineage>
        <taxon>Eukaryota</taxon>
        <taxon>Viridiplantae</taxon>
        <taxon>Streptophyta</taxon>
        <taxon>Embryophyta</taxon>
        <taxon>Tracheophyta</taxon>
        <taxon>Spermatophyta</taxon>
        <taxon>Magnoliopsida</taxon>
        <taxon>eudicotyledons</taxon>
        <taxon>Gunneridae</taxon>
        <taxon>Pentapetalae</taxon>
        <taxon>asterids</taxon>
        <taxon>lamiids</taxon>
        <taxon>Solanales</taxon>
        <taxon>Convolvulaceae</taxon>
        <taxon>Cuscuteae</taxon>
        <taxon>Cuscuta</taxon>
        <taxon>Cuscuta subgen. Cuscuta</taxon>
    </lineage>
</organism>
<protein>
    <submittedName>
        <fullName evidence="1">Uncharacterized protein</fullName>
    </submittedName>
</protein>
<comment type="caution">
    <text evidence="1">The sequence shown here is derived from an EMBL/GenBank/DDBJ whole genome shotgun (WGS) entry which is preliminary data.</text>
</comment>
<proteinExistence type="predicted"/>
<evidence type="ECO:0000313" key="2">
    <source>
        <dbReference type="Proteomes" id="UP001152523"/>
    </source>
</evidence>
<dbReference type="InterPro" id="IPR045261">
    <property type="entry name" value="MORC_ATPase"/>
</dbReference>
<dbReference type="GO" id="GO:0005634">
    <property type="term" value="C:nucleus"/>
    <property type="evidence" value="ECO:0007669"/>
    <property type="project" value="TreeGrafter"/>
</dbReference>
<reference evidence="1" key="1">
    <citation type="submission" date="2022-07" db="EMBL/GenBank/DDBJ databases">
        <authorList>
            <person name="Macas J."/>
            <person name="Novak P."/>
            <person name="Neumann P."/>
        </authorList>
    </citation>
    <scope>NUCLEOTIDE SEQUENCE</scope>
</reference>
<name>A0AAV0G683_9ASTE</name>
<gene>
    <name evidence="1" type="ORF">CEPIT_LOCUS40387</name>
</gene>
<keyword evidence="2" id="KW-1185">Reference proteome</keyword>
<accession>A0AAV0G683</accession>
<dbReference type="Gene3D" id="3.30.565.10">
    <property type="entry name" value="Histidine kinase-like ATPase, C-terminal domain"/>
    <property type="match status" value="1"/>
</dbReference>
<dbReference type="AlphaFoldDB" id="A0AAV0G683"/>
<dbReference type="PANTHER" id="PTHR23336:SF11">
    <property type="entry name" value="OS06G0622000 PROTEIN"/>
    <property type="match status" value="1"/>
</dbReference>
<evidence type="ECO:0000313" key="1">
    <source>
        <dbReference type="EMBL" id="CAH9143077.1"/>
    </source>
</evidence>